<name>A0A7G3GFD9_9NEIS</name>
<dbReference type="Proteomes" id="UP000515917">
    <property type="component" value="Plasmid pl1"/>
</dbReference>
<sequence>MAWCDYGEAYSAEVALDDEALKWRITPLDPPHKNVISVEIGQSNDQAPLAPLFSNPEEQALVGNQQAVQTGRSQLSH</sequence>
<proteinExistence type="predicted"/>
<evidence type="ECO:0000313" key="2">
    <source>
        <dbReference type="Proteomes" id="UP000515917"/>
    </source>
</evidence>
<evidence type="ECO:0000313" key="1">
    <source>
        <dbReference type="EMBL" id="QBC45958.1"/>
    </source>
</evidence>
<dbReference type="RefSeq" id="WP_130108417.1">
    <property type="nucleotide sequence ID" value="NZ_CP025783.1"/>
</dbReference>
<keyword evidence="1" id="KW-0614">Plasmid</keyword>
<organism evidence="1 2">
    <name type="scientific">Iodobacter fluviatilis</name>
    <dbReference type="NCBI Taxonomy" id="537"/>
    <lineage>
        <taxon>Bacteria</taxon>
        <taxon>Pseudomonadati</taxon>
        <taxon>Pseudomonadota</taxon>
        <taxon>Betaproteobacteria</taxon>
        <taxon>Neisseriales</taxon>
        <taxon>Chitinibacteraceae</taxon>
        <taxon>Iodobacter</taxon>
    </lineage>
</organism>
<reference evidence="1 2" key="1">
    <citation type="submission" date="2018-01" db="EMBL/GenBank/DDBJ databases">
        <title>Genome sequence of Iodobacter sp. strain PCH194 isolated from Indian Trans-Himalaya.</title>
        <authorList>
            <person name="Kumar V."/>
            <person name="Thakur V."/>
            <person name="Kumar S."/>
            <person name="Singh D."/>
        </authorList>
    </citation>
    <scope>NUCLEOTIDE SEQUENCE [LARGE SCALE GENOMIC DNA]</scope>
    <source>
        <strain evidence="1 2">PCH194</strain>
        <plasmid evidence="1 2">pl1</plasmid>
    </source>
</reference>
<protein>
    <submittedName>
        <fullName evidence="1">Uncharacterized protein</fullName>
    </submittedName>
</protein>
<keyword evidence="2" id="KW-1185">Reference proteome</keyword>
<gene>
    <name evidence="1" type="ORF">C1H71_20690</name>
</gene>
<accession>A0A7G3GFD9</accession>
<dbReference type="AlphaFoldDB" id="A0A7G3GFD9"/>
<geneLocation type="plasmid" evidence="1 2">
    <name>pl1</name>
</geneLocation>
<dbReference type="KEGG" id="ifl:C1H71_20690"/>
<dbReference type="GeneID" id="39458617"/>
<dbReference type="EMBL" id="CP025783">
    <property type="protein sequence ID" value="QBC45958.1"/>
    <property type="molecule type" value="Genomic_DNA"/>
</dbReference>